<feature type="compositionally biased region" description="Low complexity" evidence="1">
    <location>
        <begin position="136"/>
        <end position="146"/>
    </location>
</feature>
<name>A0A4U1CQC5_9SPHI</name>
<dbReference type="OrthoDB" id="1523672at2"/>
<evidence type="ECO:0000313" key="3">
    <source>
        <dbReference type="EMBL" id="TKC07902.1"/>
    </source>
</evidence>
<feature type="compositionally biased region" description="Gly residues" evidence="1">
    <location>
        <begin position="121"/>
        <end position="135"/>
    </location>
</feature>
<dbReference type="AlphaFoldDB" id="A0A4U1CQC5"/>
<feature type="chain" id="PRO_5020336148" evidence="2">
    <location>
        <begin position="20"/>
        <end position="271"/>
    </location>
</feature>
<comment type="caution">
    <text evidence="3">The sequence shown here is derived from an EMBL/GenBank/DDBJ whole genome shotgun (WGS) entry which is preliminary data.</text>
</comment>
<dbReference type="Proteomes" id="UP000309488">
    <property type="component" value="Unassembled WGS sequence"/>
</dbReference>
<dbReference type="EMBL" id="SWBR01000003">
    <property type="protein sequence ID" value="TKC07902.1"/>
    <property type="molecule type" value="Genomic_DNA"/>
</dbReference>
<keyword evidence="4" id="KW-1185">Reference proteome</keyword>
<evidence type="ECO:0000313" key="4">
    <source>
        <dbReference type="Proteomes" id="UP000309488"/>
    </source>
</evidence>
<organism evidence="3 4">
    <name type="scientific">Pedobacter polaris</name>
    <dbReference type="NCBI Taxonomy" id="2571273"/>
    <lineage>
        <taxon>Bacteria</taxon>
        <taxon>Pseudomonadati</taxon>
        <taxon>Bacteroidota</taxon>
        <taxon>Sphingobacteriia</taxon>
        <taxon>Sphingobacteriales</taxon>
        <taxon>Sphingobacteriaceae</taxon>
        <taxon>Pedobacter</taxon>
    </lineage>
</organism>
<accession>A0A4U1CQC5</accession>
<keyword evidence="2" id="KW-0732">Signal</keyword>
<proteinExistence type="predicted"/>
<reference evidence="3 4" key="1">
    <citation type="submission" date="2019-04" db="EMBL/GenBank/DDBJ databases">
        <title>Pedobacter sp. RP-3-22 sp. nov., isolated from Arctic soil.</title>
        <authorList>
            <person name="Dahal R.H."/>
            <person name="Kim D.-U."/>
        </authorList>
    </citation>
    <scope>NUCLEOTIDE SEQUENCE [LARGE SCALE GENOMIC DNA]</scope>
    <source>
        <strain evidence="3 4">RP-3-22</strain>
    </source>
</reference>
<feature type="signal peptide" evidence="2">
    <location>
        <begin position="1"/>
        <end position="19"/>
    </location>
</feature>
<feature type="region of interest" description="Disordered" evidence="1">
    <location>
        <begin position="115"/>
        <end position="146"/>
    </location>
</feature>
<evidence type="ECO:0000256" key="2">
    <source>
        <dbReference type="SAM" id="SignalP"/>
    </source>
</evidence>
<evidence type="ECO:0000256" key="1">
    <source>
        <dbReference type="SAM" id="MobiDB-lite"/>
    </source>
</evidence>
<dbReference type="RefSeq" id="WP_136841331.1">
    <property type="nucleotide sequence ID" value="NZ_SWBR01000003.1"/>
</dbReference>
<protein>
    <submittedName>
        <fullName evidence="3">Uncharacterized protein</fullName>
    </submittedName>
</protein>
<gene>
    <name evidence="3" type="ORF">FA048_12100</name>
</gene>
<sequence length="271" mass="29797">MKRIYFICFFSLIIGSSFAQKLPDIQSASMIAPTGIRIDGKSTEWNDVFAAENRRTEVFYTLANDDKNLYLILKSANSNNTNKIMLGGVTFTINAEGKKREKEGVSITYPLINRANRNQGGRTGQGQNRQGGQGGFQNRNQQNPQQRDSIALVARKAQLAGVKEIRVTGFKSITDSLISIYNEYGIKAVANFNQKGEYVYELAIPLSLIDLKDKKEFVYQLKLSGLSNMSFGGFGGGGNFGGGRLGAGGGNNSQDLMSPTDFWGKYILIKQ</sequence>